<dbReference type="SUPFAM" id="SSF51735">
    <property type="entry name" value="NAD(P)-binding Rossmann-fold domains"/>
    <property type="match status" value="1"/>
</dbReference>
<dbReference type="InterPro" id="IPR036291">
    <property type="entry name" value="NAD(P)-bd_dom_sf"/>
</dbReference>
<gene>
    <name evidence="2" type="ORF">N7450_010333</name>
</gene>
<protein>
    <recommendedName>
        <fullName evidence="4">Ornithine cyclodeaminase</fullName>
    </recommendedName>
</protein>
<dbReference type="InterPro" id="IPR003462">
    <property type="entry name" value="ODC_Mu_crystall"/>
</dbReference>
<dbReference type="Pfam" id="PF02423">
    <property type="entry name" value="OCD_Mu_crystall"/>
    <property type="match status" value="1"/>
</dbReference>
<evidence type="ECO:0000256" key="1">
    <source>
        <dbReference type="ARBA" id="ARBA00008903"/>
    </source>
</evidence>
<dbReference type="PANTHER" id="PTHR13812:SF19">
    <property type="entry name" value="KETIMINE REDUCTASE MU-CRYSTALLIN"/>
    <property type="match status" value="1"/>
</dbReference>
<proteinExistence type="inferred from homology"/>
<comment type="caution">
    <text evidence="2">The sequence shown here is derived from an EMBL/GenBank/DDBJ whole genome shotgun (WGS) entry which is preliminary data.</text>
</comment>
<dbReference type="GO" id="GO:0005737">
    <property type="term" value="C:cytoplasm"/>
    <property type="evidence" value="ECO:0007669"/>
    <property type="project" value="TreeGrafter"/>
</dbReference>
<dbReference type="EMBL" id="JAQJAC010000009">
    <property type="protein sequence ID" value="KAJ5573349.1"/>
    <property type="molecule type" value="Genomic_DNA"/>
</dbReference>
<reference evidence="2 3" key="1">
    <citation type="journal article" date="2023" name="IMA Fungus">
        <title>Comparative genomic study of the Penicillium genus elucidates a diverse pangenome and 15 lateral gene transfer events.</title>
        <authorList>
            <person name="Petersen C."/>
            <person name="Sorensen T."/>
            <person name="Nielsen M.R."/>
            <person name="Sondergaard T.E."/>
            <person name="Sorensen J.L."/>
            <person name="Fitzpatrick D.A."/>
            <person name="Frisvad J.C."/>
            <person name="Nielsen K.L."/>
        </authorList>
    </citation>
    <scope>NUCLEOTIDE SEQUENCE [LARGE SCALE GENOMIC DNA]</scope>
    <source>
        <strain evidence="2 3">IBT 29057</strain>
    </source>
</reference>
<dbReference type="PANTHER" id="PTHR13812">
    <property type="entry name" value="KETIMINE REDUCTASE MU-CRYSTALLIN"/>
    <property type="match status" value="1"/>
</dbReference>
<dbReference type="Proteomes" id="UP001216150">
    <property type="component" value="Unassembled WGS sequence"/>
</dbReference>
<accession>A0AAD6GN59</accession>
<dbReference type="AlphaFoldDB" id="A0AAD6GN59"/>
<comment type="similarity">
    <text evidence="1">Belongs to the ornithine cyclodeaminase/mu-crystallin family.</text>
</comment>
<dbReference type="InterPro" id="IPR023401">
    <property type="entry name" value="ODC_N"/>
</dbReference>
<organism evidence="2 3">
    <name type="scientific">Penicillium hetheringtonii</name>
    <dbReference type="NCBI Taxonomy" id="911720"/>
    <lineage>
        <taxon>Eukaryota</taxon>
        <taxon>Fungi</taxon>
        <taxon>Dikarya</taxon>
        <taxon>Ascomycota</taxon>
        <taxon>Pezizomycotina</taxon>
        <taxon>Eurotiomycetes</taxon>
        <taxon>Eurotiomycetidae</taxon>
        <taxon>Eurotiales</taxon>
        <taxon>Aspergillaceae</taxon>
        <taxon>Penicillium</taxon>
    </lineage>
</organism>
<evidence type="ECO:0008006" key="4">
    <source>
        <dbReference type="Google" id="ProtNLM"/>
    </source>
</evidence>
<name>A0AAD6GN59_9EURO</name>
<keyword evidence="3" id="KW-1185">Reference proteome</keyword>
<dbReference type="Gene3D" id="3.30.1780.10">
    <property type="entry name" value="ornithine cyclodeaminase, domain 1"/>
    <property type="match status" value="1"/>
</dbReference>
<dbReference type="Gene3D" id="3.40.50.720">
    <property type="entry name" value="NAD(P)-binding Rossmann-like Domain"/>
    <property type="match status" value="1"/>
</dbReference>
<evidence type="ECO:0000313" key="2">
    <source>
        <dbReference type="EMBL" id="KAJ5573349.1"/>
    </source>
</evidence>
<evidence type="ECO:0000313" key="3">
    <source>
        <dbReference type="Proteomes" id="UP001216150"/>
    </source>
</evidence>
<sequence>MTSFMVLGDGVIKDILLGLSKDEILSFRDQLEKCLMSISPGTEGDYQPTPGIINRPEGQRCLFRAFTSAEHAGTKIIITPAPNCQQGLHGILVIVDKCGIPVGVLNAEEITGYRTSMSVMIPYYWRRNSENIVIFGAGKQALWHARILLALRGGEVKSISIVNRSADRARELIMSVQGENDRIWKSKCHFNLVSLADVNSESRVEMLLSEADAIFCTVASTRPLFSLDSLKLKSRGHGCLPFISAVGSWQPDMIEIHPDILHHATASKGYSNDGISTGTVIVDDGKNALLHAGEIVQAGLREDQIIDLGKLISWKRSVGRRPTDGIKDWLENGLVVYKSIGVSVTDLAVGNAILDLSAEKKLGTLVNDF</sequence>